<dbReference type="PANTHER" id="PTHR33608">
    <property type="entry name" value="BLL2464 PROTEIN"/>
    <property type="match status" value="1"/>
</dbReference>
<organism evidence="2 3">
    <name type="scientific">Kolteria novifilia</name>
    <dbReference type="NCBI Taxonomy" id="2527975"/>
    <lineage>
        <taxon>Bacteria</taxon>
        <taxon>Pseudomonadati</taxon>
        <taxon>Planctomycetota</taxon>
        <taxon>Planctomycetia</taxon>
        <taxon>Kolteriales</taxon>
        <taxon>Kolteriaceae</taxon>
        <taxon>Kolteria</taxon>
    </lineage>
</organism>
<accession>A0A518B8A7</accession>
<evidence type="ECO:0000313" key="2">
    <source>
        <dbReference type="EMBL" id="QDU63209.1"/>
    </source>
</evidence>
<dbReference type="InterPro" id="IPR002881">
    <property type="entry name" value="DUF58"/>
</dbReference>
<feature type="domain" description="DUF58" evidence="1">
    <location>
        <begin position="50"/>
        <end position="255"/>
    </location>
</feature>
<dbReference type="EMBL" id="CP036279">
    <property type="protein sequence ID" value="QDU63209.1"/>
    <property type="molecule type" value="Genomic_DNA"/>
</dbReference>
<dbReference type="Gene3D" id="3.40.50.410">
    <property type="entry name" value="von Willebrand factor, type A domain"/>
    <property type="match status" value="1"/>
</dbReference>
<dbReference type="SUPFAM" id="SSF53300">
    <property type="entry name" value="vWA-like"/>
    <property type="match status" value="1"/>
</dbReference>
<evidence type="ECO:0000259" key="1">
    <source>
        <dbReference type="Pfam" id="PF01882"/>
    </source>
</evidence>
<dbReference type="RefSeq" id="WP_419192743.1">
    <property type="nucleotide sequence ID" value="NZ_CP036279.1"/>
</dbReference>
<proteinExistence type="predicted"/>
<evidence type="ECO:0000313" key="3">
    <source>
        <dbReference type="Proteomes" id="UP000317093"/>
    </source>
</evidence>
<protein>
    <recommendedName>
        <fullName evidence="1">DUF58 domain-containing protein</fullName>
    </recommendedName>
</protein>
<dbReference type="KEGG" id="knv:Pan216_40870"/>
<dbReference type="InterPro" id="IPR036465">
    <property type="entry name" value="vWFA_dom_sf"/>
</dbReference>
<keyword evidence="3" id="KW-1185">Reference proteome</keyword>
<dbReference type="AlphaFoldDB" id="A0A518B8A7"/>
<dbReference type="CDD" id="cd00198">
    <property type="entry name" value="vWFA"/>
    <property type="match status" value="1"/>
</dbReference>
<gene>
    <name evidence="2" type="ORF">Pan216_40870</name>
</gene>
<dbReference type="Pfam" id="PF01882">
    <property type="entry name" value="DUF58"/>
    <property type="match status" value="1"/>
</dbReference>
<dbReference type="PANTHER" id="PTHR33608:SF7">
    <property type="entry name" value="DUF58 DOMAIN-CONTAINING PROTEIN"/>
    <property type="match status" value="1"/>
</dbReference>
<dbReference type="Proteomes" id="UP000317093">
    <property type="component" value="Chromosome"/>
</dbReference>
<reference evidence="2 3" key="1">
    <citation type="submission" date="2019-02" db="EMBL/GenBank/DDBJ databases">
        <title>Deep-cultivation of Planctomycetes and their phenomic and genomic characterization uncovers novel biology.</title>
        <authorList>
            <person name="Wiegand S."/>
            <person name="Jogler M."/>
            <person name="Boedeker C."/>
            <person name="Pinto D."/>
            <person name="Vollmers J."/>
            <person name="Rivas-Marin E."/>
            <person name="Kohn T."/>
            <person name="Peeters S.H."/>
            <person name="Heuer A."/>
            <person name="Rast P."/>
            <person name="Oberbeckmann S."/>
            <person name="Bunk B."/>
            <person name="Jeske O."/>
            <person name="Meyerdierks A."/>
            <person name="Storesund J.E."/>
            <person name="Kallscheuer N."/>
            <person name="Luecker S."/>
            <person name="Lage O.M."/>
            <person name="Pohl T."/>
            <person name="Merkel B.J."/>
            <person name="Hornburger P."/>
            <person name="Mueller R.-W."/>
            <person name="Bruemmer F."/>
            <person name="Labrenz M."/>
            <person name="Spormann A.M."/>
            <person name="Op den Camp H."/>
            <person name="Overmann J."/>
            <person name="Amann R."/>
            <person name="Jetten M.S.M."/>
            <person name="Mascher T."/>
            <person name="Medema M.H."/>
            <person name="Devos D.P."/>
            <person name="Kaster A.-K."/>
            <person name="Ovreas L."/>
            <person name="Rohde M."/>
            <person name="Galperin M.Y."/>
            <person name="Jogler C."/>
        </authorList>
    </citation>
    <scope>NUCLEOTIDE SEQUENCE [LARGE SCALE GENOMIC DNA]</scope>
    <source>
        <strain evidence="2 3">Pan216</strain>
    </source>
</reference>
<name>A0A518B8A7_9BACT</name>
<sequence>MTNDSRRYLDPEVASRVSSLELRARQIVEGLMSGRHRSALKGQSVEFAQHREYTPGDDLRHLDWKVWAKQDRLYIKEFVEETNLRATILLDASASMDYGTGETHKHSYASLLAAAVSYLLLRQSDSVGLVTFDQEIRAEVPHRNPTTHLQTILHALHVESPKKKTDLEAIMRRVSESQSRPGMVVLISDLLADRESVLKSLRMLRQRRHDVIVFHLLHEDEMEFTFKGMTRFVGLEEAAQLTCDPRALREDYLESLERYLGDLRRLAGQTGVDYRLTRTSEPIDAVLARLLHERIRA</sequence>